<protein>
    <submittedName>
        <fullName evidence="2">Uncharacterized protein (TIGR00290 family)</fullName>
    </submittedName>
</protein>
<sequence length="222" mass="24987">MTSKLKHVVVSWSSGKDSCLCLLELLDNPAYKVTGLFTTHVKNHVPFQETPLDVIKMQAERLNLPLITAELPKTFPDNNIYQKIVVDHLKNAEVPIDAIAFGDMFCNGIEDYRRSFLEPAGFECVFPLLGQTPESLSQEILKRNIETQLITVDTSQLDGQFVGRNYNQQLLNELPSSVDPCGENGEFHTLVTNAPCFSHPINITLEDINKGDRFHVQKFRVG</sequence>
<evidence type="ECO:0000313" key="2">
    <source>
        <dbReference type="EMBL" id="PWK49245.1"/>
    </source>
</evidence>
<dbReference type="SUPFAM" id="SSF52402">
    <property type="entry name" value="Adenine nucleotide alpha hydrolases-like"/>
    <property type="match status" value="1"/>
</dbReference>
<dbReference type="Proteomes" id="UP000245790">
    <property type="component" value="Unassembled WGS sequence"/>
</dbReference>
<evidence type="ECO:0000313" key="3">
    <source>
        <dbReference type="Proteomes" id="UP000245790"/>
    </source>
</evidence>
<dbReference type="InterPro" id="IPR014729">
    <property type="entry name" value="Rossmann-like_a/b/a_fold"/>
</dbReference>
<evidence type="ECO:0000259" key="1">
    <source>
        <dbReference type="Pfam" id="PF01902"/>
    </source>
</evidence>
<dbReference type="OrthoDB" id="3572539at2"/>
<dbReference type="InterPro" id="IPR002761">
    <property type="entry name" value="Diphthami_syn_dom"/>
</dbReference>
<comment type="caution">
    <text evidence="2">The sequence shown here is derived from an EMBL/GenBank/DDBJ whole genome shotgun (WGS) entry which is preliminary data.</text>
</comment>
<dbReference type="AlphaFoldDB" id="A0A316FM39"/>
<reference evidence="2 3" key="1">
    <citation type="submission" date="2018-05" db="EMBL/GenBank/DDBJ databases">
        <title>Genomic Encyclopedia of Type Strains, Phase IV (KMG-IV): sequencing the most valuable type-strain genomes for metagenomic binning, comparative biology and taxonomic classification.</title>
        <authorList>
            <person name="Goeker M."/>
        </authorList>
    </citation>
    <scope>NUCLEOTIDE SEQUENCE [LARGE SCALE GENOMIC DNA]</scope>
    <source>
        <strain evidence="2 3">DSM 25350</strain>
    </source>
</reference>
<keyword evidence="3" id="KW-1185">Reference proteome</keyword>
<dbReference type="Gene3D" id="3.40.50.620">
    <property type="entry name" value="HUPs"/>
    <property type="match status" value="1"/>
</dbReference>
<proteinExistence type="predicted"/>
<dbReference type="Gene3D" id="3.90.1490.10">
    <property type="entry name" value="putative n-type atp pyrophosphatase, domain 2"/>
    <property type="match status" value="1"/>
</dbReference>
<accession>A0A316FM39</accession>
<dbReference type="Pfam" id="PF01902">
    <property type="entry name" value="Diphthami_syn_2"/>
    <property type="match status" value="1"/>
</dbReference>
<dbReference type="RefSeq" id="WP_109764042.1">
    <property type="nucleotide sequence ID" value="NZ_QGGU01000008.1"/>
</dbReference>
<dbReference type="EMBL" id="QGGU01000008">
    <property type="protein sequence ID" value="PWK49245.1"/>
    <property type="molecule type" value="Genomic_DNA"/>
</dbReference>
<name>A0A316FM39_9GAMM</name>
<organism evidence="2 3">
    <name type="scientific">Pleionea mediterranea</name>
    <dbReference type="NCBI Taxonomy" id="523701"/>
    <lineage>
        <taxon>Bacteria</taxon>
        <taxon>Pseudomonadati</taxon>
        <taxon>Pseudomonadota</taxon>
        <taxon>Gammaproteobacteria</taxon>
        <taxon>Oceanospirillales</taxon>
        <taxon>Pleioneaceae</taxon>
        <taxon>Pleionea</taxon>
    </lineage>
</organism>
<feature type="domain" description="Diphthamide synthase" evidence="1">
    <location>
        <begin position="8"/>
        <end position="213"/>
    </location>
</feature>
<gene>
    <name evidence="2" type="ORF">C8D97_108155</name>
</gene>